<name>A0A1H7M3F4_9HYPH</name>
<gene>
    <name evidence="1" type="ORF">SAMN04515666_102703</name>
</gene>
<accession>A0A1H7M3F4</accession>
<reference evidence="2" key="1">
    <citation type="submission" date="2016-10" db="EMBL/GenBank/DDBJ databases">
        <authorList>
            <person name="Varghese N."/>
            <person name="Submissions S."/>
        </authorList>
    </citation>
    <scope>NUCLEOTIDE SEQUENCE [LARGE SCALE GENOMIC DNA]</scope>
    <source>
        <strain evidence="2">LMG 26383,CCUG 61248,R- 45681</strain>
    </source>
</reference>
<evidence type="ECO:0000313" key="1">
    <source>
        <dbReference type="EMBL" id="SEL05518.1"/>
    </source>
</evidence>
<protein>
    <recommendedName>
        <fullName evidence="3">LysR family transcriptional regulator</fullName>
    </recommendedName>
</protein>
<dbReference type="EMBL" id="FOAN01000002">
    <property type="protein sequence ID" value="SEL05518.1"/>
    <property type="molecule type" value="Genomic_DNA"/>
</dbReference>
<organism evidence="1 2">
    <name type="scientific">Bosea lupini</name>
    <dbReference type="NCBI Taxonomy" id="1036779"/>
    <lineage>
        <taxon>Bacteria</taxon>
        <taxon>Pseudomonadati</taxon>
        <taxon>Pseudomonadota</taxon>
        <taxon>Alphaproteobacteria</taxon>
        <taxon>Hyphomicrobiales</taxon>
        <taxon>Boseaceae</taxon>
        <taxon>Bosea</taxon>
    </lineage>
</organism>
<proteinExistence type="predicted"/>
<evidence type="ECO:0008006" key="3">
    <source>
        <dbReference type="Google" id="ProtNLM"/>
    </source>
</evidence>
<dbReference type="Proteomes" id="UP000199664">
    <property type="component" value="Unassembled WGS sequence"/>
</dbReference>
<dbReference type="Gene3D" id="3.40.190.290">
    <property type="match status" value="1"/>
</dbReference>
<dbReference type="AlphaFoldDB" id="A0A1H7M3F4"/>
<evidence type="ECO:0000313" key="2">
    <source>
        <dbReference type="Proteomes" id="UP000199664"/>
    </source>
</evidence>
<keyword evidence="2" id="KW-1185">Reference proteome</keyword>
<sequence length="35" mass="4272">MPEHRAEPMPVALLYSHRQHLSRRLKVFAEWLERS</sequence>